<dbReference type="PANTHER" id="PTHR45710">
    <property type="entry name" value="C-TYPE LECTIN DOMAIN-CONTAINING PROTEIN 180"/>
    <property type="match status" value="1"/>
</dbReference>
<sequence length="62" mass="7276">CLHDWVAHRGVCYYLSTEEGSWEQGRERCSALGASLAVLREEWEPFLSRLSGKFNYWLGLRR</sequence>
<dbReference type="InterPro" id="IPR050828">
    <property type="entry name" value="C-type_lectin/matrix_domain"/>
</dbReference>
<feature type="non-terminal residue" evidence="1">
    <location>
        <position position="62"/>
    </location>
</feature>
<gene>
    <name evidence="1" type="primary">Cd69</name>
    <name evidence="1" type="ORF">BUCABY_R07463</name>
</gene>
<organism evidence="1 2">
    <name type="scientific">Bucorvus abyssinicus</name>
    <name type="common">Northern ground-hornbill</name>
    <name type="synonym">Abyssinian ground-hornbill</name>
    <dbReference type="NCBI Taxonomy" id="153643"/>
    <lineage>
        <taxon>Eukaryota</taxon>
        <taxon>Metazoa</taxon>
        <taxon>Chordata</taxon>
        <taxon>Craniata</taxon>
        <taxon>Vertebrata</taxon>
        <taxon>Euteleostomi</taxon>
        <taxon>Archelosauria</taxon>
        <taxon>Archosauria</taxon>
        <taxon>Dinosauria</taxon>
        <taxon>Saurischia</taxon>
        <taxon>Theropoda</taxon>
        <taxon>Coelurosauria</taxon>
        <taxon>Aves</taxon>
        <taxon>Neognathae</taxon>
        <taxon>Neoaves</taxon>
        <taxon>Telluraves</taxon>
        <taxon>Coraciimorphae</taxon>
        <taxon>Bucerotiformes</taxon>
        <taxon>Bucorvidae</taxon>
        <taxon>Bucorvus</taxon>
    </lineage>
</organism>
<dbReference type="OrthoDB" id="10059571at2759"/>
<reference evidence="1 2" key="1">
    <citation type="submission" date="2019-09" db="EMBL/GenBank/DDBJ databases">
        <title>Bird 10,000 Genomes (B10K) Project - Family phase.</title>
        <authorList>
            <person name="Zhang G."/>
        </authorList>
    </citation>
    <scope>NUCLEOTIDE SEQUENCE [LARGE SCALE GENOMIC DNA]</scope>
    <source>
        <strain evidence="1">B10K-DU-012-80</strain>
    </source>
</reference>
<keyword evidence="2" id="KW-1185">Reference proteome</keyword>
<proteinExistence type="predicted"/>
<name>A0A7K4YMK8_BUCAB</name>
<evidence type="ECO:0000313" key="1">
    <source>
        <dbReference type="EMBL" id="NWR60229.1"/>
    </source>
</evidence>
<comment type="caution">
    <text evidence="1">The sequence shown here is derived from an EMBL/GenBank/DDBJ whole genome shotgun (WGS) entry which is preliminary data.</text>
</comment>
<dbReference type="InterPro" id="IPR016186">
    <property type="entry name" value="C-type_lectin-like/link_sf"/>
</dbReference>
<dbReference type="SUPFAM" id="SSF56436">
    <property type="entry name" value="C-type lectin-like"/>
    <property type="match status" value="1"/>
</dbReference>
<dbReference type="EMBL" id="VYZL01002660">
    <property type="protein sequence ID" value="NWR60229.1"/>
    <property type="molecule type" value="Genomic_DNA"/>
</dbReference>
<dbReference type="InterPro" id="IPR016187">
    <property type="entry name" value="CTDL_fold"/>
</dbReference>
<protein>
    <submittedName>
        <fullName evidence="1">CD69 protein</fullName>
    </submittedName>
</protein>
<dbReference type="Gene3D" id="3.10.100.10">
    <property type="entry name" value="Mannose-Binding Protein A, subunit A"/>
    <property type="match status" value="1"/>
</dbReference>
<evidence type="ECO:0000313" key="2">
    <source>
        <dbReference type="Proteomes" id="UP000551127"/>
    </source>
</evidence>
<dbReference type="AlphaFoldDB" id="A0A7K4YMK8"/>
<dbReference type="Proteomes" id="UP000551127">
    <property type="component" value="Unassembled WGS sequence"/>
</dbReference>
<dbReference type="PANTHER" id="PTHR45710:SF31">
    <property type="entry name" value="EARLY ACTIVATION ANTIGEN CD69"/>
    <property type="match status" value="1"/>
</dbReference>
<feature type="non-terminal residue" evidence="1">
    <location>
        <position position="1"/>
    </location>
</feature>
<accession>A0A7K4YMK8</accession>